<sequence>MTGGDSKTLMFVQISPTEKDLSETLCLLNFASKVDKWKQDMKGKDEQMRKMEETMFGLEAKIKERDTKNKTLQDKIKELESHLLVERKLARQHVDTKIAEQQIKQQNEDENNTSKRPPLAKYCWEATRSQARPQLRKIR</sequence>
<gene>
    <name evidence="3" type="ORF">TAV2_LOCUS5716</name>
</gene>
<feature type="coiled-coil region" evidence="1">
    <location>
        <begin position="34"/>
        <end position="82"/>
    </location>
</feature>
<evidence type="ECO:0000256" key="2">
    <source>
        <dbReference type="SAM" id="MobiDB-lite"/>
    </source>
</evidence>
<dbReference type="Gene3D" id="1.20.58.1980">
    <property type="match status" value="1"/>
</dbReference>
<evidence type="ECO:0008006" key="5">
    <source>
        <dbReference type="Google" id="ProtNLM"/>
    </source>
</evidence>
<name>A0AAU9RMA0_THLAR</name>
<dbReference type="AlphaFoldDB" id="A0AAU9RMA0"/>
<evidence type="ECO:0000256" key="1">
    <source>
        <dbReference type="SAM" id="Coils"/>
    </source>
</evidence>
<dbReference type="InterPro" id="IPR027640">
    <property type="entry name" value="Kinesin-like_fam"/>
</dbReference>
<dbReference type="GO" id="GO:0007018">
    <property type="term" value="P:microtubule-based movement"/>
    <property type="evidence" value="ECO:0007669"/>
    <property type="project" value="InterPro"/>
</dbReference>
<dbReference type="EMBL" id="OU466858">
    <property type="protein sequence ID" value="CAH2046452.1"/>
    <property type="molecule type" value="Genomic_DNA"/>
</dbReference>
<dbReference type="SUPFAM" id="SSF52540">
    <property type="entry name" value="P-loop containing nucleoside triphosphate hydrolases"/>
    <property type="match status" value="1"/>
</dbReference>
<evidence type="ECO:0000313" key="3">
    <source>
        <dbReference type="EMBL" id="CAH2046452.1"/>
    </source>
</evidence>
<keyword evidence="4" id="KW-1185">Reference proteome</keyword>
<evidence type="ECO:0000313" key="4">
    <source>
        <dbReference type="Proteomes" id="UP000836841"/>
    </source>
</evidence>
<protein>
    <recommendedName>
        <fullName evidence="5">Kinesin motor domain-containing protein</fullName>
    </recommendedName>
</protein>
<keyword evidence="1" id="KW-0175">Coiled coil</keyword>
<dbReference type="InterPro" id="IPR027417">
    <property type="entry name" value="P-loop_NTPase"/>
</dbReference>
<dbReference type="PANTHER" id="PTHR47972">
    <property type="entry name" value="KINESIN-LIKE PROTEIN KLP-3"/>
    <property type="match status" value="1"/>
</dbReference>
<organism evidence="3 4">
    <name type="scientific">Thlaspi arvense</name>
    <name type="common">Field penny-cress</name>
    <dbReference type="NCBI Taxonomy" id="13288"/>
    <lineage>
        <taxon>Eukaryota</taxon>
        <taxon>Viridiplantae</taxon>
        <taxon>Streptophyta</taxon>
        <taxon>Embryophyta</taxon>
        <taxon>Tracheophyta</taxon>
        <taxon>Spermatophyta</taxon>
        <taxon>Magnoliopsida</taxon>
        <taxon>eudicotyledons</taxon>
        <taxon>Gunneridae</taxon>
        <taxon>Pentapetalae</taxon>
        <taxon>rosids</taxon>
        <taxon>malvids</taxon>
        <taxon>Brassicales</taxon>
        <taxon>Brassicaceae</taxon>
        <taxon>Thlaspideae</taxon>
        <taxon>Thlaspi</taxon>
    </lineage>
</organism>
<proteinExistence type="predicted"/>
<dbReference type="GO" id="GO:0003777">
    <property type="term" value="F:microtubule motor activity"/>
    <property type="evidence" value="ECO:0007669"/>
    <property type="project" value="InterPro"/>
</dbReference>
<accession>A0AAU9RMA0</accession>
<dbReference type="Proteomes" id="UP000836841">
    <property type="component" value="Chromosome 2"/>
</dbReference>
<feature type="region of interest" description="Disordered" evidence="2">
    <location>
        <begin position="102"/>
        <end position="139"/>
    </location>
</feature>
<reference evidence="3 4" key="1">
    <citation type="submission" date="2022-03" db="EMBL/GenBank/DDBJ databases">
        <authorList>
            <person name="Nunn A."/>
            <person name="Chopra R."/>
            <person name="Nunn A."/>
            <person name="Contreras Garrido A."/>
        </authorList>
    </citation>
    <scope>NUCLEOTIDE SEQUENCE [LARGE SCALE GENOMIC DNA]</scope>
</reference>